<sequence length="692" mass="78959">MKQDIIKILLKIRCQKSGEHVWECSGKSERDGEQIYLFEEDKGRAEITIRKHGEILAGFLSLKLGNQPFRENDNLELIEPVTLEIELAQKPRAVTAMYLHRDWWTRPEFTDDLGKIPDRTQSVFMEYDDGAGYLLPLSGNQFKAYAKGEKKGILSLTMTSYMAGMNQLCEPVFLMTTGKELYSAVNSAFNEAVKLKGIPGKEKKNYPDMFQYLGWCSWDAFYTDITEEKVQEKAKELKEKNVPVRWMLMDDGWLSVHDQRLYSMAPETEKFPRGFLEMTAEIKRNTDIKWFGVWHAFGGYWGGIEPGSPLAEEEKDNLFSTTNGKLLPYPEAERGYGFFRDWYEQLRRDGIDFVKVDGQSAVKNYYENNRPVPLAAAQTHMALEGAAAAYMGGRLINCMGMAMENILGRQGSAISRNSDDFVPDHEDGFKEHLLQNAYNALYHDELYYLDWDMFWTSHKDAGKHGLLRAISGGPVYFSDRIGETDGEAVRPLVYRDGRILKMDRGAKPSPDCIFTDPQKEGLCKLTNVGGCGENRKAGVIAAFNISPGCQKSTISPADIYDLKGDQFLVYDYFRQETMVMDREEKLEITVESEGAAFFLILPYQEDIIFFGLLDKYISFHSIMEVKHDTHMTMAVLRQGGKAAFYSEKNICRVLVNGKDQTNQLDHQGYMYQIDCMQEEGTVILMIETKDAL</sequence>
<dbReference type="InterPro" id="IPR008811">
    <property type="entry name" value="Glycosyl_hydrolases_36"/>
</dbReference>
<dbReference type="Pfam" id="PF05691">
    <property type="entry name" value="Raffinose_syn"/>
    <property type="match status" value="2"/>
</dbReference>
<evidence type="ECO:0000256" key="1">
    <source>
        <dbReference type="ARBA" id="ARBA00023277"/>
    </source>
</evidence>
<dbReference type="Proteomes" id="UP000306509">
    <property type="component" value="Unassembled WGS sequence"/>
</dbReference>
<proteinExistence type="predicted"/>
<dbReference type="PANTHER" id="PTHR31268">
    <property type="match status" value="1"/>
</dbReference>
<reference evidence="2 3" key="1">
    <citation type="journal article" date="2019" name="Anaerobe">
        <title>Detection of Robinsoniella peoriensis in multiple bone samples of a trauma patient.</title>
        <authorList>
            <person name="Schrottner P."/>
            <person name="Hartwich K."/>
            <person name="Bunk B."/>
            <person name="Schober I."/>
            <person name="Helbig S."/>
            <person name="Rudolph W.W."/>
            <person name="Gunzer F."/>
        </authorList>
    </citation>
    <scope>NUCLEOTIDE SEQUENCE [LARGE SCALE GENOMIC DNA]</scope>
    <source>
        <strain evidence="2 3">DSM 106044</strain>
    </source>
</reference>
<dbReference type="STRING" id="180332.GCA_000797495_03454"/>
<dbReference type="RefSeq" id="WP_138003888.1">
    <property type="nucleotide sequence ID" value="NZ_QGQD01000097.1"/>
</dbReference>
<keyword evidence="1" id="KW-0119">Carbohydrate metabolism</keyword>
<organism evidence="2 3">
    <name type="scientific">Robinsoniella peoriensis</name>
    <dbReference type="NCBI Taxonomy" id="180332"/>
    <lineage>
        <taxon>Bacteria</taxon>
        <taxon>Bacillati</taxon>
        <taxon>Bacillota</taxon>
        <taxon>Clostridia</taxon>
        <taxon>Lachnospirales</taxon>
        <taxon>Lachnospiraceae</taxon>
        <taxon>Robinsoniella</taxon>
    </lineage>
</organism>
<evidence type="ECO:0000313" key="3">
    <source>
        <dbReference type="Proteomes" id="UP000306509"/>
    </source>
</evidence>
<comment type="caution">
    <text evidence="2">The sequence shown here is derived from an EMBL/GenBank/DDBJ whole genome shotgun (WGS) entry which is preliminary data.</text>
</comment>
<dbReference type="EMBL" id="QGQD01000097">
    <property type="protein sequence ID" value="TLC98362.1"/>
    <property type="molecule type" value="Genomic_DNA"/>
</dbReference>
<accession>A0A4U8Q351</accession>
<dbReference type="AlphaFoldDB" id="A0A4U8Q351"/>
<dbReference type="SUPFAM" id="SSF51445">
    <property type="entry name" value="(Trans)glycosidases"/>
    <property type="match status" value="1"/>
</dbReference>
<keyword evidence="3" id="KW-1185">Reference proteome</keyword>
<dbReference type="Gene3D" id="3.20.20.70">
    <property type="entry name" value="Aldolase class I"/>
    <property type="match status" value="1"/>
</dbReference>
<protein>
    <submittedName>
        <fullName evidence="2">Alpha-galactosidase</fullName>
    </submittedName>
</protein>
<dbReference type="InterPro" id="IPR017853">
    <property type="entry name" value="GH"/>
</dbReference>
<dbReference type="InterPro" id="IPR013785">
    <property type="entry name" value="Aldolase_TIM"/>
</dbReference>
<evidence type="ECO:0000313" key="2">
    <source>
        <dbReference type="EMBL" id="TLC98362.1"/>
    </source>
</evidence>
<name>A0A4U8Q351_9FIRM</name>
<dbReference type="PANTHER" id="PTHR31268:SF32">
    <property type="entry name" value="GALACTINOL--SUCROSE GALACTOSYLTRANSFERASE 2-RELATED"/>
    <property type="match status" value="1"/>
</dbReference>
<gene>
    <name evidence="2" type="ORF">DSM106044_04878</name>
</gene>